<dbReference type="Proteomes" id="UP001350748">
    <property type="component" value="Unassembled WGS sequence"/>
</dbReference>
<keyword evidence="9" id="KW-1185">Reference proteome</keyword>
<reference evidence="8 9" key="1">
    <citation type="submission" date="2024-02" db="EMBL/GenBank/DDBJ databases">
        <authorList>
            <person name="Grouzdev D."/>
        </authorList>
    </citation>
    <scope>NUCLEOTIDE SEQUENCE [LARGE SCALE GENOMIC DNA]</scope>
    <source>
        <strain evidence="8 9">9N</strain>
    </source>
</reference>
<keyword evidence="2" id="KW-0813">Transport</keyword>
<dbReference type="RefSeq" id="WP_332081563.1">
    <property type="nucleotide sequence ID" value="NZ_JAZHYN010000019.1"/>
</dbReference>
<dbReference type="PROSITE" id="PS50893">
    <property type="entry name" value="ABC_TRANSPORTER_2"/>
    <property type="match status" value="1"/>
</dbReference>
<comment type="similarity">
    <text evidence="1">Belongs to the ABC transporter superfamily.</text>
</comment>
<dbReference type="PANTHER" id="PTHR42734:SF5">
    <property type="entry name" value="IRON TRANSPORT SYSTEM ATP-BINDING PROTEIN HI_0361-RELATED"/>
    <property type="match status" value="1"/>
</dbReference>
<dbReference type="SUPFAM" id="SSF52540">
    <property type="entry name" value="P-loop containing nucleoside triphosphate hydrolases"/>
    <property type="match status" value="1"/>
</dbReference>
<evidence type="ECO:0000313" key="8">
    <source>
        <dbReference type="EMBL" id="MEF3366541.1"/>
    </source>
</evidence>
<protein>
    <submittedName>
        <fullName evidence="8">ATP-binding cassette domain-containing protein</fullName>
    </submittedName>
</protein>
<dbReference type="InterPro" id="IPR017871">
    <property type="entry name" value="ABC_transporter-like_CS"/>
</dbReference>
<dbReference type="PANTHER" id="PTHR42734">
    <property type="entry name" value="METAL TRANSPORT SYSTEM ATP-BINDING PROTEIN TM_0124-RELATED"/>
    <property type="match status" value="1"/>
</dbReference>
<dbReference type="GO" id="GO:0005524">
    <property type="term" value="F:ATP binding"/>
    <property type="evidence" value="ECO:0007669"/>
    <property type="project" value="UniProtKB-KW"/>
</dbReference>
<comment type="caution">
    <text evidence="8">The sequence shown here is derived from an EMBL/GenBank/DDBJ whole genome shotgun (WGS) entry which is preliminary data.</text>
</comment>
<evidence type="ECO:0000256" key="5">
    <source>
        <dbReference type="ARBA" id="ARBA00022906"/>
    </source>
</evidence>
<sequence length="256" mass="27437">MNAPAPAPIRLVNLTLGYDRRPAVHHLEGEIAPGAGLAVCGPNGAGKSTLLKALAGLLAPLGGSIERGGASPRNVAYLPQIVDIDSAFPINLRDFVAMGAMTRIGLFGGLDAAERARVAEAIETVGLSGFEERALDTLSGGQMQRALFARLIVQDQSVILLDEPFGAIDEATIDDLLALISRWRAEGRTVVAVLHDFDIARRAFPQTLLLARERIAWGDTRDALCKANLARARAMSAAFDESARECLRDEETRHVH</sequence>
<evidence type="ECO:0000313" key="9">
    <source>
        <dbReference type="Proteomes" id="UP001350748"/>
    </source>
</evidence>
<dbReference type="PROSITE" id="PS00211">
    <property type="entry name" value="ABC_TRANSPORTER_1"/>
    <property type="match status" value="1"/>
</dbReference>
<gene>
    <name evidence="8" type="ORF">V3H18_08350</name>
</gene>
<keyword evidence="3" id="KW-0547">Nucleotide-binding</keyword>
<feature type="domain" description="ABC transporter" evidence="7">
    <location>
        <begin position="9"/>
        <end position="237"/>
    </location>
</feature>
<name>A0ABU7XGN4_9HYPH</name>
<evidence type="ECO:0000259" key="7">
    <source>
        <dbReference type="PROSITE" id="PS50893"/>
    </source>
</evidence>
<organism evidence="8 9">
    <name type="scientific">Methylocystis borbori</name>
    <dbReference type="NCBI Taxonomy" id="3118750"/>
    <lineage>
        <taxon>Bacteria</taxon>
        <taxon>Pseudomonadati</taxon>
        <taxon>Pseudomonadota</taxon>
        <taxon>Alphaproteobacteria</taxon>
        <taxon>Hyphomicrobiales</taxon>
        <taxon>Methylocystaceae</taxon>
        <taxon>Methylocystis</taxon>
    </lineage>
</organism>
<dbReference type="InterPro" id="IPR050153">
    <property type="entry name" value="Metal_Ion_Import_ABC"/>
</dbReference>
<dbReference type="InterPro" id="IPR003593">
    <property type="entry name" value="AAA+_ATPase"/>
</dbReference>
<dbReference type="EMBL" id="JAZHYN010000019">
    <property type="protein sequence ID" value="MEF3366541.1"/>
    <property type="molecule type" value="Genomic_DNA"/>
</dbReference>
<proteinExistence type="inferred from homology"/>
<dbReference type="SMART" id="SM00382">
    <property type="entry name" value="AAA"/>
    <property type="match status" value="1"/>
</dbReference>
<dbReference type="InterPro" id="IPR003439">
    <property type="entry name" value="ABC_transporter-like_ATP-bd"/>
</dbReference>
<evidence type="ECO:0000256" key="1">
    <source>
        <dbReference type="ARBA" id="ARBA00005417"/>
    </source>
</evidence>
<dbReference type="Pfam" id="PF00005">
    <property type="entry name" value="ABC_tran"/>
    <property type="match status" value="1"/>
</dbReference>
<evidence type="ECO:0000256" key="2">
    <source>
        <dbReference type="ARBA" id="ARBA00022448"/>
    </source>
</evidence>
<keyword evidence="5" id="KW-0862">Zinc</keyword>
<evidence type="ECO:0000256" key="6">
    <source>
        <dbReference type="ARBA" id="ARBA00023065"/>
    </source>
</evidence>
<dbReference type="InterPro" id="IPR027417">
    <property type="entry name" value="P-loop_NTPase"/>
</dbReference>
<keyword evidence="4 8" id="KW-0067">ATP-binding</keyword>
<evidence type="ECO:0000256" key="3">
    <source>
        <dbReference type="ARBA" id="ARBA00022741"/>
    </source>
</evidence>
<accession>A0ABU7XGN4</accession>
<keyword evidence="5" id="KW-0864">Zinc transport</keyword>
<keyword evidence="6" id="KW-0406">Ion transport</keyword>
<dbReference type="Gene3D" id="3.40.50.300">
    <property type="entry name" value="P-loop containing nucleotide triphosphate hydrolases"/>
    <property type="match status" value="1"/>
</dbReference>
<evidence type="ECO:0000256" key="4">
    <source>
        <dbReference type="ARBA" id="ARBA00022840"/>
    </source>
</evidence>